<dbReference type="OMA" id="KVSICAL"/>
<dbReference type="EC" id="2.7.11.1" evidence="1"/>
<reference evidence="3 4" key="1">
    <citation type="submission" date="2014-09" db="EMBL/GenBank/DDBJ databases">
        <authorList>
            <person name="Martin A.A."/>
        </authorList>
    </citation>
    <scope>NUCLEOTIDE SEQUENCE</scope>
    <source>
        <strain evidence="4">ED321</strain>
        <strain evidence="3">ED321 Heterogonic</strain>
    </source>
</reference>
<dbReference type="GeneID" id="36380088"/>
<keyword evidence="3" id="KW-0808">Transferase</keyword>
<dbReference type="OrthoDB" id="2687620at2759"/>
<dbReference type="WormBase" id="SRAE_2000238400">
    <property type="protein sequence ID" value="SRP01375"/>
    <property type="gene ID" value="WBGene00262594"/>
</dbReference>
<proteinExistence type="predicted"/>
<dbReference type="SUPFAM" id="SSF56112">
    <property type="entry name" value="Protein kinase-like (PK-like)"/>
    <property type="match status" value="1"/>
</dbReference>
<dbReference type="STRING" id="34506.A0A090LHX5"/>
<dbReference type="InterPro" id="IPR008271">
    <property type="entry name" value="Ser/Thr_kinase_AS"/>
</dbReference>
<organism evidence="3">
    <name type="scientific">Strongyloides ratti</name>
    <name type="common">Parasitic roundworm</name>
    <dbReference type="NCBI Taxonomy" id="34506"/>
    <lineage>
        <taxon>Eukaryota</taxon>
        <taxon>Metazoa</taxon>
        <taxon>Ecdysozoa</taxon>
        <taxon>Nematoda</taxon>
        <taxon>Chromadorea</taxon>
        <taxon>Rhabditida</taxon>
        <taxon>Tylenchina</taxon>
        <taxon>Panagrolaimomorpha</taxon>
        <taxon>Strongyloidoidea</taxon>
        <taxon>Strongyloididae</taxon>
        <taxon>Strongyloides</taxon>
    </lineage>
</organism>
<dbReference type="GO" id="GO:0005524">
    <property type="term" value="F:ATP binding"/>
    <property type="evidence" value="ECO:0007669"/>
    <property type="project" value="InterPro"/>
</dbReference>
<dbReference type="Proteomes" id="UP000035682">
    <property type="component" value="Unplaced"/>
</dbReference>
<dbReference type="InterPro" id="IPR011009">
    <property type="entry name" value="Kinase-like_dom_sf"/>
</dbReference>
<evidence type="ECO:0000313" key="3">
    <source>
        <dbReference type="EMBL" id="CEF67723.1"/>
    </source>
</evidence>
<dbReference type="CTD" id="36380088"/>
<evidence type="ECO:0000313" key="4">
    <source>
        <dbReference type="Proteomes" id="UP000035682"/>
    </source>
</evidence>
<keyword evidence="3" id="KW-0418">Kinase</keyword>
<feature type="domain" description="Protein kinase" evidence="2">
    <location>
        <begin position="34"/>
        <end position="311"/>
    </location>
</feature>
<gene>
    <name evidence="3 5 6" type="ORF">SRAE_2000238400</name>
</gene>
<dbReference type="GO" id="GO:0004674">
    <property type="term" value="F:protein serine/threonine kinase activity"/>
    <property type="evidence" value="ECO:0007669"/>
    <property type="project" value="UniProtKB-EC"/>
</dbReference>
<keyword evidence="4" id="KW-1185">Reference proteome</keyword>
<dbReference type="PROSITE" id="PS50011">
    <property type="entry name" value="PROTEIN_KINASE_DOM"/>
    <property type="match status" value="1"/>
</dbReference>
<evidence type="ECO:0000259" key="2">
    <source>
        <dbReference type="PROSITE" id="PS50011"/>
    </source>
</evidence>
<dbReference type="RefSeq" id="XP_024506923.1">
    <property type="nucleotide sequence ID" value="XM_024653447.1"/>
</dbReference>
<dbReference type="WBParaSite" id="SRAE_2000238400.1">
    <property type="protein sequence ID" value="SRAE_2000238400.1"/>
    <property type="gene ID" value="WBGene00262594"/>
</dbReference>
<evidence type="ECO:0000313" key="6">
    <source>
        <dbReference type="WormBase" id="SRAE_2000238400"/>
    </source>
</evidence>
<dbReference type="Pfam" id="PF00069">
    <property type="entry name" value="Pkinase"/>
    <property type="match status" value="1"/>
</dbReference>
<protein>
    <recommendedName>
        <fullName evidence="1">non-specific serine/threonine protein kinase</fullName>
        <ecNumber evidence="1">2.7.11.1</ecNumber>
    </recommendedName>
</protein>
<dbReference type="Gene3D" id="1.10.510.10">
    <property type="entry name" value="Transferase(Phosphotransferase) domain 1"/>
    <property type="match status" value="1"/>
</dbReference>
<evidence type="ECO:0000256" key="1">
    <source>
        <dbReference type="ARBA" id="ARBA00012513"/>
    </source>
</evidence>
<dbReference type="EMBL" id="LN609529">
    <property type="protein sequence ID" value="CEF67723.1"/>
    <property type="molecule type" value="Genomic_DNA"/>
</dbReference>
<accession>A0A090LHX5</accession>
<dbReference type="InterPro" id="IPR050235">
    <property type="entry name" value="CK1_Ser-Thr_kinase"/>
</dbReference>
<dbReference type="AlphaFoldDB" id="A0A090LHX5"/>
<reference evidence="5" key="2">
    <citation type="submission" date="2020-12" db="UniProtKB">
        <authorList>
            <consortium name="WormBaseParasite"/>
        </authorList>
    </citation>
    <scope>IDENTIFICATION</scope>
</reference>
<evidence type="ECO:0000313" key="5">
    <source>
        <dbReference type="WBParaSite" id="SRAE_2000238400.1"/>
    </source>
</evidence>
<dbReference type="PANTHER" id="PTHR11909">
    <property type="entry name" value="CASEIN KINASE-RELATED"/>
    <property type="match status" value="1"/>
</dbReference>
<dbReference type="SMART" id="SM00220">
    <property type="entry name" value="S_TKc"/>
    <property type="match status" value="1"/>
</dbReference>
<sequence length="356" mass="40773">MPPKKKRKVGGEEDLAPILPNGTNFTNSIIRDVLTITKYIGNGGFGRIYEGKLINKGTKICIKMEKKDSSGLFVEKGHFERFLKKDLLENFFKKEFISLPYLVCFGIYTINLEDKLRYLAMPLYEEGLNDFIKDKVDSKLSQEEAKKVSICALKALEYLHNAKISHRDIKKDNLMLLKKGNLDKVVLIDLGISQWHTRFNETINPNAKHSGTLLYTSTDAHLGREGVFRSDLEIFGYNLIEWLNGSLPWKGLESKPEEIYQMKKKIVNDPKTEIKSLLPSIDTSFIQELFLISSSLKYSEVPPYDTLKNFLKGWVTTKNNHIKTVPSKKKSVKPSSLCKNIRRSVRNCGKNINYVE</sequence>
<dbReference type="PROSITE" id="PS00108">
    <property type="entry name" value="PROTEIN_KINASE_ST"/>
    <property type="match status" value="1"/>
</dbReference>
<name>A0A090LHX5_STRRB</name>
<dbReference type="InterPro" id="IPR000719">
    <property type="entry name" value="Prot_kinase_dom"/>
</dbReference>